<evidence type="ECO:0000256" key="1">
    <source>
        <dbReference type="ARBA" id="ARBA00004141"/>
    </source>
</evidence>
<keyword evidence="2" id="KW-0813">Transport</keyword>
<keyword evidence="10" id="KW-1185">Reference proteome</keyword>
<evidence type="ECO:0000256" key="7">
    <source>
        <dbReference type="SAM" id="Phobius"/>
    </source>
</evidence>
<feature type="transmembrane region" description="Helical" evidence="7">
    <location>
        <begin position="109"/>
        <end position="126"/>
    </location>
</feature>
<organism evidence="9 10">
    <name type="scientific">Galdieria partita</name>
    <dbReference type="NCBI Taxonomy" id="83374"/>
    <lineage>
        <taxon>Eukaryota</taxon>
        <taxon>Rhodophyta</taxon>
        <taxon>Bangiophyceae</taxon>
        <taxon>Galdieriales</taxon>
        <taxon>Galdieriaceae</taxon>
        <taxon>Galdieria</taxon>
    </lineage>
</organism>
<dbReference type="EMBL" id="BQMJ01000018">
    <property type="protein sequence ID" value="GJQ10706.1"/>
    <property type="molecule type" value="Genomic_DNA"/>
</dbReference>
<comment type="caution">
    <text evidence="9">The sequence shown here is derived from an EMBL/GenBank/DDBJ whole genome shotgun (WGS) entry which is preliminary data.</text>
</comment>
<feature type="transmembrane region" description="Helical" evidence="7">
    <location>
        <begin position="340"/>
        <end position="362"/>
    </location>
</feature>
<feature type="transmembrane region" description="Helical" evidence="7">
    <location>
        <begin position="484"/>
        <end position="503"/>
    </location>
</feature>
<evidence type="ECO:0000256" key="2">
    <source>
        <dbReference type="ARBA" id="ARBA00022448"/>
    </source>
</evidence>
<dbReference type="OrthoDB" id="200990at2759"/>
<comment type="subcellular location">
    <subcellularLocation>
        <location evidence="1">Membrane</location>
        <topology evidence="1">Multi-pass membrane protein</topology>
    </subcellularLocation>
</comment>
<dbReference type="InterPro" id="IPR011701">
    <property type="entry name" value="MFS"/>
</dbReference>
<dbReference type="PANTHER" id="PTHR23505:SF9">
    <property type="entry name" value="PROTEIN, PUTATIVE-RELATED"/>
    <property type="match status" value="1"/>
</dbReference>
<proteinExistence type="inferred from homology"/>
<accession>A0A9C7UPL0</accession>
<feature type="transmembrane region" description="Helical" evidence="7">
    <location>
        <begin position="50"/>
        <end position="72"/>
    </location>
</feature>
<feature type="domain" description="Major facilitator superfamily (MFS) profile" evidence="8">
    <location>
        <begin position="14"/>
        <end position="536"/>
    </location>
</feature>
<evidence type="ECO:0000256" key="3">
    <source>
        <dbReference type="ARBA" id="ARBA00022692"/>
    </source>
</evidence>
<dbReference type="GO" id="GO:0016020">
    <property type="term" value="C:membrane"/>
    <property type="evidence" value="ECO:0007669"/>
    <property type="project" value="UniProtKB-SubCell"/>
</dbReference>
<feature type="transmembrane region" description="Helical" evidence="7">
    <location>
        <begin position="79"/>
        <end position="103"/>
    </location>
</feature>
<dbReference type="PANTHER" id="PTHR23505">
    <property type="entry name" value="SPINSTER"/>
    <property type="match status" value="1"/>
</dbReference>
<sequence>MADNVVQSTVVSLAFVLFLLFDVGLNLDSGVIPVYLYAISDQFKLSRFSQGVLGSLSPAGFAVSTIVCSYVLRHYSPKAVLILCLFMAVIANLTFALSTNWFLFYSSRFLFGAFLAAFFIYVPVWTDEFAPSRFRTRWIGLVQACAPLGVILGFIFSGLLIDYQLSWRLAIIFQSGIILLCVIGLCLCPRRFIDIEEDRVYPSVVPKTPEFSSLGSSTRLKWQTDIGSPYTSFVEPRNSIGGHSKRCLSLDDAEDNSISPMLLGNGRVAEETSCLLDNANDSSSHDIRDDFSNSRLLSFATVSSNNFARGLYAIEQSLNYAASGIYCFWKELSILISNRLWFCCCLTLAFLFFTIEGIRYWVVVYRQEVYLDGLSNIVLVYVIVSVTAPITGVLVGGHLIDSLGGYKQPEALSRSLEVICLFGFLAFIPAWICVLKSFSNLLLFGISLWLIIFFGAAMVAPLTGIMVSVVSYEHRSVSSAMSLLINHIFGYFAAPLVTGSISQLYGIRIGFPCILLLGSLSLLFVIFGLVYNYRQLKSFHSQENPTNQPCHNWMTS</sequence>
<feature type="transmembrane region" description="Helical" evidence="7">
    <location>
        <begin position="444"/>
        <end position="472"/>
    </location>
</feature>
<feature type="transmembrane region" description="Helical" evidence="7">
    <location>
        <begin position="374"/>
        <end position="397"/>
    </location>
</feature>
<feature type="transmembrane region" description="Helical" evidence="7">
    <location>
        <begin position="418"/>
        <end position="438"/>
    </location>
</feature>
<dbReference type="GO" id="GO:0022857">
    <property type="term" value="F:transmembrane transporter activity"/>
    <property type="evidence" value="ECO:0007669"/>
    <property type="project" value="InterPro"/>
</dbReference>
<evidence type="ECO:0000313" key="9">
    <source>
        <dbReference type="EMBL" id="GJQ10706.1"/>
    </source>
</evidence>
<name>A0A9C7UPL0_9RHOD</name>
<evidence type="ECO:0000313" key="10">
    <source>
        <dbReference type="Proteomes" id="UP001061958"/>
    </source>
</evidence>
<keyword evidence="3 7" id="KW-0812">Transmembrane</keyword>
<evidence type="ECO:0000256" key="4">
    <source>
        <dbReference type="ARBA" id="ARBA00022989"/>
    </source>
</evidence>
<dbReference type="SUPFAM" id="SSF103473">
    <property type="entry name" value="MFS general substrate transporter"/>
    <property type="match status" value="1"/>
</dbReference>
<dbReference type="InterPro" id="IPR044770">
    <property type="entry name" value="MFS_spinster-like"/>
</dbReference>
<evidence type="ECO:0000256" key="6">
    <source>
        <dbReference type="ARBA" id="ARBA00024338"/>
    </source>
</evidence>
<keyword evidence="4 7" id="KW-1133">Transmembrane helix</keyword>
<dbReference type="Proteomes" id="UP001061958">
    <property type="component" value="Unassembled WGS sequence"/>
</dbReference>
<feature type="transmembrane region" description="Helical" evidence="7">
    <location>
        <begin position="138"/>
        <end position="161"/>
    </location>
</feature>
<reference evidence="9" key="2">
    <citation type="submission" date="2022-01" db="EMBL/GenBank/DDBJ databases">
        <authorList>
            <person name="Hirooka S."/>
            <person name="Miyagishima S.Y."/>
        </authorList>
    </citation>
    <scope>NUCLEOTIDE SEQUENCE</scope>
    <source>
        <strain evidence="9">NBRC 102759</strain>
    </source>
</reference>
<gene>
    <name evidence="9" type="ORF">GpartN1_g2497.t1</name>
</gene>
<protein>
    <recommendedName>
        <fullName evidence="8">Major facilitator superfamily (MFS) profile domain-containing protein</fullName>
    </recommendedName>
</protein>
<dbReference type="Pfam" id="PF07690">
    <property type="entry name" value="MFS_1"/>
    <property type="match status" value="1"/>
</dbReference>
<feature type="transmembrane region" description="Helical" evidence="7">
    <location>
        <begin position="167"/>
        <end position="188"/>
    </location>
</feature>
<dbReference type="InterPro" id="IPR036259">
    <property type="entry name" value="MFS_trans_sf"/>
</dbReference>
<dbReference type="AlphaFoldDB" id="A0A9C7UPL0"/>
<keyword evidence="5 7" id="KW-0472">Membrane</keyword>
<comment type="similarity">
    <text evidence="6">Belongs to the major facilitator superfamily. Spinster (TC 2.A.1.49) family.</text>
</comment>
<dbReference type="InterPro" id="IPR020846">
    <property type="entry name" value="MFS_dom"/>
</dbReference>
<dbReference type="PROSITE" id="PS50850">
    <property type="entry name" value="MFS"/>
    <property type="match status" value="1"/>
</dbReference>
<feature type="transmembrane region" description="Helical" evidence="7">
    <location>
        <begin position="509"/>
        <end position="531"/>
    </location>
</feature>
<dbReference type="Gene3D" id="1.20.1250.20">
    <property type="entry name" value="MFS general substrate transporter like domains"/>
    <property type="match status" value="2"/>
</dbReference>
<reference evidence="9" key="1">
    <citation type="journal article" date="2022" name="Proc. Natl. Acad. Sci. U.S.A.">
        <title>Life cycle and functional genomics of the unicellular red alga Galdieria for elucidating algal and plant evolution and industrial use.</title>
        <authorList>
            <person name="Hirooka S."/>
            <person name="Itabashi T."/>
            <person name="Ichinose T.M."/>
            <person name="Onuma R."/>
            <person name="Fujiwara T."/>
            <person name="Yamashita S."/>
            <person name="Jong L.W."/>
            <person name="Tomita R."/>
            <person name="Iwane A.H."/>
            <person name="Miyagishima S.Y."/>
        </authorList>
    </citation>
    <scope>NUCLEOTIDE SEQUENCE</scope>
    <source>
        <strain evidence="9">NBRC 102759</strain>
    </source>
</reference>
<evidence type="ECO:0000256" key="5">
    <source>
        <dbReference type="ARBA" id="ARBA00023136"/>
    </source>
</evidence>
<evidence type="ECO:0000259" key="8">
    <source>
        <dbReference type="PROSITE" id="PS50850"/>
    </source>
</evidence>